<dbReference type="AlphaFoldDB" id="S8A8R4"/>
<keyword evidence="2" id="KW-1185">Reference proteome</keyword>
<protein>
    <recommendedName>
        <fullName evidence="3">NADH-ubiquinone oxidoreductase 14 kDa subunit</fullName>
    </recommendedName>
</protein>
<evidence type="ECO:0008006" key="3">
    <source>
        <dbReference type="Google" id="ProtNLM"/>
    </source>
</evidence>
<proteinExistence type="predicted"/>
<gene>
    <name evidence="1" type="ORF">H072_6976</name>
</gene>
<accession>S8A8R4</accession>
<evidence type="ECO:0000313" key="2">
    <source>
        <dbReference type="Proteomes" id="UP000015100"/>
    </source>
</evidence>
<evidence type="ECO:0000313" key="1">
    <source>
        <dbReference type="EMBL" id="EPS39249.1"/>
    </source>
</evidence>
<dbReference type="EMBL" id="AQGS01000484">
    <property type="protein sequence ID" value="EPS39249.1"/>
    <property type="molecule type" value="Genomic_DNA"/>
</dbReference>
<dbReference type="PANTHER" id="PTHR39218">
    <property type="entry name" value="OXIDOREDUCTASE 14 KDA SUBUNIT, PUTATIVE (AFU_ORTHOLOGUE AFUA_1G12110)-RELATED"/>
    <property type="match status" value="1"/>
</dbReference>
<sequence length="85" mass="9631">MSSLLFYGFFGAATRFVQLGIQKRPHYFPSEAVAYPLYMSVAIGAGLYLDGMEERYMGILEQKKQSLLEKRARRDETERALSGSS</sequence>
<dbReference type="OrthoDB" id="2141050at2759"/>
<reference evidence="1 2" key="1">
    <citation type="journal article" date="2013" name="PLoS Genet.">
        <title>Genomic mechanisms accounting for the adaptation to parasitism in nematode-trapping fungi.</title>
        <authorList>
            <person name="Meerupati T."/>
            <person name="Andersson K.M."/>
            <person name="Friman E."/>
            <person name="Kumar D."/>
            <person name="Tunlid A."/>
            <person name="Ahren D."/>
        </authorList>
    </citation>
    <scope>NUCLEOTIDE SEQUENCE [LARGE SCALE GENOMIC DNA]</scope>
    <source>
        <strain evidence="1 2">CBS 200.50</strain>
    </source>
</reference>
<comment type="caution">
    <text evidence="1">The sequence shown here is derived from an EMBL/GenBank/DDBJ whole genome shotgun (WGS) entry which is preliminary data.</text>
</comment>
<dbReference type="Proteomes" id="UP000015100">
    <property type="component" value="Unassembled WGS sequence"/>
</dbReference>
<organism evidence="1 2">
    <name type="scientific">Dactylellina haptotyla (strain CBS 200.50)</name>
    <name type="common">Nematode-trapping fungus</name>
    <name type="synonym">Monacrosporium haptotylum</name>
    <dbReference type="NCBI Taxonomy" id="1284197"/>
    <lineage>
        <taxon>Eukaryota</taxon>
        <taxon>Fungi</taxon>
        <taxon>Dikarya</taxon>
        <taxon>Ascomycota</taxon>
        <taxon>Pezizomycotina</taxon>
        <taxon>Orbiliomycetes</taxon>
        <taxon>Orbiliales</taxon>
        <taxon>Orbiliaceae</taxon>
        <taxon>Dactylellina</taxon>
    </lineage>
</organism>
<dbReference type="PANTHER" id="PTHR39218:SF1">
    <property type="entry name" value="OXIDOREDUCTASE 14 KDA SUBUNIT, PUTATIVE (AFU_ORTHOLOGUE AFUA_1G12110)-RELATED"/>
    <property type="match status" value="1"/>
</dbReference>
<reference evidence="2" key="2">
    <citation type="submission" date="2013-04" db="EMBL/GenBank/DDBJ databases">
        <title>Genomic mechanisms accounting for the adaptation to parasitism in nematode-trapping fungi.</title>
        <authorList>
            <person name="Ahren D.G."/>
        </authorList>
    </citation>
    <scope>NUCLEOTIDE SEQUENCE [LARGE SCALE GENOMIC DNA]</scope>
    <source>
        <strain evidence="2">CBS 200.50</strain>
    </source>
</reference>
<dbReference type="OMA" id="IAVRFWQ"/>
<dbReference type="HOGENOM" id="CLU_164170_0_0_1"/>
<name>S8A8R4_DACHA</name>
<dbReference type="eggNOG" id="ENOG502SC0I">
    <property type="taxonomic scope" value="Eukaryota"/>
</dbReference>
<dbReference type="STRING" id="1284197.S8A8R4"/>